<dbReference type="Gene3D" id="3.40.50.1820">
    <property type="entry name" value="alpha/beta hydrolase"/>
    <property type="match status" value="1"/>
</dbReference>
<proteinExistence type="predicted"/>
<dbReference type="Pfam" id="PF01764">
    <property type="entry name" value="Lipase_3"/>
    <property type="match status" value="1"/>
</dbReference>
<dbReference type="GO" id="GO:0006629">
    <property type="term" value="P:lipid metabolic process"/>
    <property type="evidence" value="ECO:0007669"/>
    <property type="project" value="InterPro"/>
</dbReference>
<dbReference type="PANTHER" id="PTHR47030">
    <property type="entry name" value="LIPASE CLASS 3 FAMILY PROTEIN"/>
    <property type="match status" value="1"/>
</dbReference>
<sequence>AFRDQARVRWTDECEQAFQDWKKYLSSPPLLSSPQQDYVLNVDGIKVDIDKISSGLKIPKLAIRRNTAQEQPYGKNREVAYFIVVLHDIKSVVVAVRGTETPEDLITDGLCRECNLSEEDLNGLINNQSNPGVRETVVSSFPHYGHSGIVESARELYMQVDGSPDEVMTSNKCGFLSSLLGPGCECDGYKVRIVGHSLGGAVATLLGLKQLKGRYLTCMSLAMELFHASTLS</sequence>
<protein>
    <recommendedName>
        <fullName evidence="1">Fungal lipase-type domain-containing protein</fullName>
    </recommendedName>
</protein>
<accession>A0A835VIW2</accession>
<dbReference type="OrthoDB" id="438440at2759"/>
<comment type="caution">
    <text evidence="2">The sequence shown here is derived from an EMBL/GenBank/DDBJ whole genome shotgun (WGS) entry which is preliminary data.</text>
</comment>
<feature type="non-terminal residue" evidence="2">
    <location>
        <position position="1"/>
    </location>
</feature>
<dbReference type="EMBL" id="JADCNM010000001">
    <property type="protein sequence ID" value="KAG0502284.1"/>
    <property type="molecule type" value="Genomic_DNA"/>
</dbReference>
<dbReference type="Proteomes" id="UP000639772">
    <property type="component" value="Chromosome 1"/>
</dbReference>
<reference evidence="2 3" key="1">
    <citation type="journal article" date="2020" name="Nat. Food">
        <title>A phased Vanilla planifolia genome enables genetic improvement of flavour and production.</title>
        <authorList>
            <person name="Hasing T."/>
            <person name="Tang H."/>
            <person name="Brym M."/>
            <person name="Khazi F."/>
            <person name="Huang T."/>
            <person name="Chambers A.H."/>
        </authorList>
    </citation>
    <scope>NUCLEOTIDE SEQUENCE [LARGE SCALE GENOMIC DNA]</scope>
    <source>
        <tissue evidence="2">Leaf</tissue>
    </source>
</reference>
<dbReference type="InterPro" id="IPR002921">
    <property type="entry name" value="Fungal_lipase-type"/>
</dbReference>
<evidence type="ECO:0000313" key="3">
    <source>
        <dbReference type="Proteomes" id="UP000639772"/>
    </source>
</evidence>
<dbReference type="AlphaFoldDB" id="A0A835VIW2"/>
<dbReference type="CDD" id="cd00519">
    <property type="entry name" value="Lipase_3"/>
    <property type="match status" value="1"/>
</dbReference>
<gene>
    <name evidence="2" type="ORF">HPP92_002356</name>
</gene>
<evidence type="ECO:0000313" key="2">
    <source>
        <dbReference type="EMBL" id="KAG0502284.1"/>
    </source>
</evidence>
<feature type="domain" description="Fungal lipase-type" evidence="1">
    <location>
        <begin position="93"/>
        <end position="209"/>
    </location>
</feature>
<name>A0A835VIW2_VANPL</name>
<organism evidence="2 3">
    <name type="scientific">Vanilla planifolia</name>
    <name type="common">Vanilla</name>
    <dbReference type="NCBI Taxonomy" id="51239"/>
    <lineage>
        <taxon>Eukaryota</taxon>
        <taxon>Viridiplantae</taxon>
        <taxon>Streptophyta</taxon>
        <taxon>Embryophyta</taxon>
        <taxon>Tracheophyta</taxon>
        <taxon>Spermatophyta</taxon>
        <taxon>Magnoliopsida</taxon>
        <taxon>Liliopsida</taxon>
        <taxon>Asparagales</taxon>
        <taxon>Orchidaceae</taxon>
        <taxon>Vanilloideae</taxon>
        <taxon>Vanilleae</taxon>
        <taxon>Vanilla</taxon>
    </lineage>
</organism>
<dbReference type="InterPro" id="IPR029058">
    <property type="entry name" value="AB_hydrolase_fold"/>
</dbReference>
<evidence type="ECO:0000259" key="1">
    <source>
        <dbReference type="Pfam" id="PF01764"/>
    </source>
</evidence>
<dbReference type="SUPFAM" id="SSF53474">
    <property type="entry name" value="alpha/beta-Hydrolases"/>
    <property type="match status" value="1"/>
</dbReference>
<dbReference type="Gene3D" id="3.30.70.270">
    <property type="match status" value="1"/>
</dbReference>
<dbReference type="PANTHER" id="PTHR47030:SF2">
    <property type="entry name" value="LIPASE CLASS 3 FAMILY PROTEIN"/>
    <property type="match status" value="1"/>
</dbReference>
<dbReference type="InterPro" id="IPR043128">
    <property type="entry name" value="Rev_trsase/Diguanyl_cyclase"/>
</dbReference>